<name>A0A4Y2D0D3_ARAVE</name>
<dbReference type="EMBL" id="BGPR01000263">
    <property type="protein sequence ID" value="GBM08995.1"/>
    <property type="molecule type" value="Genomic_DNA"/>
</dbReference>
<dbReference type="AlphaFoldDB" id="A0A4Y2D0D3"/>
<organism evidence="1 2">
    <name type="scientific">Araneus ventricosus</name>
    <name type="common">Orbweaver spider</name>
    <name type="synonym">Epeira ventricosa</name>
    <dbReference type="NCBI Taxonomy" id="182803"/>
    <lineage>
        <taxon>Eukaryota</taxon>
        <taxon>Metazoa</taxon>
        <taxon>Ecdysozoa</taxon>
        <taxon>Arthropoda</taxon>
        <taxon>Chelicerata</taxon>
        <taxon>Arachnida</taxon>
        <taxon>Araneae</taxon>
        <taxon>Araneomorphae</taxon>
        <taxon>Entelegynae</taxon>
        <taxon>Araneoidea</taxon>
        <taxon>Araneidae</taxon>
        <taxon>Araneus</taxon>
    </lineage>
</organism>
<proteinExistence type="predicted"/>
<evidence type="ECO:0000313" key="1">
    <source>
        <dbReference type="EMBL" id="GBM08995.1"/>
    </source>
</evidence>
<gene>
    <name evidence="1" type="ORF">AVEN_229034_1</name>
</gene>
<dbReference type="Proteomes" id="UP000499080">
    <property type="component" value="Unassembled WGS sequence"/>
</dbReference>
<sequence>MAEEIDKVFENDQIYIRYKTDRDESVCVQGKHRLQKADHFQNRSTRIGVWTVSGFENSGLVEANLVNWPPRSLRFDAPSFQHIKEHHIRYFYRLQARSHRQNTCYYRKYLNKPGIFVKAQYP</sequence>
<keyword evidence="2" id="KW-1185">Reference proteome</keyword>
<reference evidence="1 2" key="1">
    <citation type="journal article" date="2019" name="Sci. Rep.">
        <title>Orb-weaving spider Araneus ventricosus genome elucidates the spidroin gene catalogue.</title>
        <authorList>
            <person name="Kono N."/>
            <person name="Nakamura H."/>
            <person name="Ohtoshi R."/>
            <person name="Moran D.A.P."/>
            <person name="Shinohara A."/>
            <person name="Yoshida Y."/>
            <person name="Fujiwara M."/>
            <person name="Mori M."/>
            <person name="Tomita M."/>
            <person name="Arakawa K."/>
        </authorList>
    </citation>
    <scope>NUCLEOTIDE SEQUENCE [LARGE SCALE GENOMIC DNA]</scope>
</reference>
<comment type="caution">
    <text evidence="1">The sequence shown here is derived from an EMBL/GenBank/DDBJ whole genome shotgun (WGS) entry which is preliminary data.</text>
</comment>
<accession>A0A4Y2D0D3</accession>
<evidence type="ECO:0000313" key="2">
    <source>
        <dbReference type="Proteomes" id="UP000499080"/>
    </source>
</evidence>
<protein>
    <submittedName>
        <fullName evidence="1">Uncharacterized protein</fullName>
    </submittedName>
</protein>